<dbReference type="Proteomes" id="UP000580474">
    <property type="component" value="Unassembled WGS sequence"/>
</dbReference>
<protein>
    <recommendedName>
        <fullName evidence="2">Putative T7SS secretion signal domain-containing protein</fullName>
    </recommendedName>
</protein>
<feature type="compositionally biased region" description="Basic and acidic residues" evidence="1">
    <location>
        <begin position="18"/>
        <end position="33"/>
    </location>
</feature>
<evidence type="ECO:0000259" key="2">
    <source>
        <dbReference type="Pfam" id="PF21725"/>
    </source>
</evidence>
<reference evidence="3 4" key="1">
    <citation type="submission" date="2020-08" db="EMBL/GenBank/DDBJ databases">
        <title>Sequencing the genomes of 1000 actinobacteria strains.</title>
        <authorList>
            <person name="Klenk H.-P."/>
        </authorList>
    </citation>
    <scope>NUCLEOTIDE SEQUENCE [LARGE SCALE GENOMIC DNA]</scope>
    <source>
        <strain evidence="3 4">DSM 45582</strain>
    </source>
</reference>
<feature type="region of interest" description="Disordered" evidence="1">
    <location>
        <begin position="9"/>
        <end position="47"/>
    </location>
</feature>
<dbReference type="InterPro" id="IPR049082">
    <property type="entry name" value="T7SS_signal"/>
</dbReference>
<name>A0A840NL70_9PSEU</name>
<gene>
    <name evidence="3" type="ORF">BJ969_004156</name>
</gene>
<organism evidence="3 4">
    <name type="scientific">Saccharopolyspora gloriosae</name>
    <dbReference type="NCBI Taxonomy" id="455344"/>
    <lineage>
        <taxon>Bacteria</taxon>
        <taxon>Bacillati</taxon>
        <taxon>Actinomycetota</taxon>
        <taxon>Actinomycetes</taxon>
        <taxon>Pseudonocardiales</taxon>
        <taxon>Pseudonocardiaceae</taxon>
        <taxon>Saccharopolyspora</taxon>
    </lineage>
</organism>
<accession>A0A840NL70</accession>
<dbReference type="Pfam" id="PF21725">
    <property type="entry name" value="T7SS_signal"/>
    <property type="match status" value="1"/>
</dbReference>
<feature type="region of interest" description="Disordered" evidence="1">
    <location>
        <begin position="197"/>
        <end position="218"/>
    </location>
</feature>
<proteinExistence type="predicted"/>
<sequence>MEAVALWQEADAATQQARADHDTAVAREQKRSADAGTPAAPIPFADPGAEKRAAAQDLLHRTRAQLAETGDRTRTTILDLTAAAPARPGFWGQAGQLGADFAAGLGDWVSDLGDILGNIPATLSAAATDPTAFAKQLVSWDQFHTNPARWAGHVLPDAALTLVGGAGAAKKGGSLLKGVTATGRANRILDKAKHNGKGITDHVANKGADIGRKPDRNKKMPIRLVDNVDDLNTIWKDLSRGGRPTELPNYNGTSVEMPDGSVISYREKPGRGPTGNTIDLVSPEGRSLKIHIDTPKGN</sequence>
<evidence type="ECO:0000313" key="4">
    <source>
        <dbReference type="Proteomes" id="UP000580474"/>
    </source>
</evidence>
<dbReference type="EMBL" id="JACHIV010000001">
    <property type="protein sequence ID" value="MBB5071068.1"/>
    <property type="molecule type" value="Genomic_DNA"/>
</dbReference>
<keyword evidence="4" id="KW-1185">Reference proteome</keyword>
<evidence type="ECO:0000313" key="3">
    <source>
        <dbReference type="EMBL" id="MBB5071068.1"/>
    </source>
</evidence>
<dbReference type="AlphaFoldDB" id="A0A840NL70"/>
<comment type="caution">
    <text evidence="3">The sequence shown here is derived from an EMBL/GenBank/DDBJ whole genome shotgun (WGS) entry which is preliminary data.</text>
</comment>
<feature type="domain" description="Putative T7SS secretion signal" evidence="2">
    <location>
        <begin position="2"/>
        <end position="88"/>
    </location>
</feature>
<evidence type="ECO:0000256" key="1">
    <source>
        <dbReference type="SAM" id="MobiDB-lite"/>
    </source>
</evidence>